<evidence type="ECO:0000256" key="7">
    <source>
        <dbReference type="ARBA" id="ARBA00023136"/>
    </source>
</evidence>
<comment type="subcellular location">
    <subcellularLocation>
        <location evidence="1">Cell membrane</location>
        <topology evidence="1">Multi-pass membrane protein</topology>
    </subcellularLocation>
</comment>
<dbReference type="PATRIC" id="fig|1288963.3.peg.3867"/>
<dbReference type="OrthoDB" id="9813729at2"/>
<evidence type="ECO:0000313" key="10">
    <source>
        <dbReference type="EMBL" id="EON75655.1"/>
    </source>
</evidence>
<feature type="transmembrane region" description="Helical" evidence="8">
    <location>
        <begin position="330"/>
        <end position="350"/>
    </location>
</feature>
<evidence type="ECO:0000313" key="11">
    <source>
        <dbReference type="Proteomes" id="UP000013909"/>
    </source>
</evidence>
<dbReference type="STRING" id="1232681.ADIS_3875"/>
<feature type="transmembrane region" description="Helical" evidence="8">
    <location>
        <begin position="129"/>
        <end position="148"/>
    </location>
</feature>
<dbReference type="PANTHER" id="PTHR33908">
    <property type="entry name" value="MANNOSYLTRANSFERASE YKCB-RELATED"/>
    <property type="match status" value="1"/>
</dbReference>
<dbReference type="InterPro" id="IPR050297">
    <property type="entry name" value="LipidA_mod_glycosyltrf_83"/>
</dbReference>
<feature type="transmembrane region" description="Helical" evidence="8">
    <location>
        <begin position="32"/>
        <end position="57"/>
    </location>
</feature>
<comment type="caution">
    <text evidence="10">The sequence shown here is derived from an EMBL/GenBank/DDBJ whole genome shotgun (WGS) entry which is preliminary data.</text>
</comment>
<sequence>MFFLQKPLDKHMGLKSMKRGGSQMEAKSSERFYGGALLVILLGTIVGKVIFTTLSPLSLFSEETQYWLWSKHLDWNYYSKPLLIAFYNRLGTALFGDTEVGVRFSAWFFGALTAWVVFRFSLYMYGKPFFAFLAALMVLVMPFFHLASFFHTTDSSLVCFWILSMYLAWRAIQEGGNYLWLLTGVATALGILSKNVMVLIIPLLFLFLLIERPEVLRAKGFYLFVLVSASALVPIVIWNFQHDFVTFRHLGTLGGVSGGGGFNWQAALAYSGEYLGGQLAVVSVFFVPLIWLGTRHWIKTREPEMLFLLLPALMIWMLFIGVSLVKRVEINWPAFAYVTLPIAMAQVVNLYAHWRKYAFVATCVSGLLLVGVMYPEPLDAIGFKRLLKPKNDPFARMAGYRELGSRVDFLIDSLGLEKHFVFSDSYHVASELAFYMEGNPQTYNPNLGRRMNQFDIWPGINQFEQQGYFGVFVRWGEGESAIVSAAFDSLIHQETRHGYLRGEPVLTFQIQIHKGFGKMEELSTSAY</sequence>
<dbReference type="Proteomes" id="UP000013909">
    <property type="component" value="Unassembled WGS sequence"/>
</dbReference>
<accession>R7ZNG6</accession>
<name>R7ZNG6_9BACT</name>
<evidence type="ECO:0000256" key="3">
    <source>
        <dbReference type="ARBA" id="ARBA00022676"/>
    </source>
</evidence>
<keyword evidence="2" id="KW-1003">Cell membrane</keyword>
<feature type="transmembrane region" description="Helical" evidence="8">
    <location>
        <begin position="221"/>
        <end position="240"/>
    </location>
</feature>
<feature type="transmembrane region" description="Helical" evidence="8">
    <location>
        <begin position="357"/>
        <end position="375"/>
    </location>
</feature>
<feature type="transmembrane region" description="Helical" evidence="8">
    <location>
        <begin position="104"/>
        <end position="123"/>
    </location>
</feature>
<reference evidence="10 11" key="1">
    <citation type="submission" date="2013-02" db="EMBL/GenBank/DDBJ databases">
        <title>A novel strain isolated from Lonar lake, Maharashtra, India.</title>
        <authorList>
            <person name="Singh A."/>
        </authorList>
    </citation>
    <scope>NUCLEOTIDE SEQUENCE [LARGE SCALE GENOMIC DNA]</scope>
    <source>
        <strain evidence="10 11">AK24</strain>
    </source>
</reference>
<evidence type="ECO:0000256" key="4">
    <source>
        <dbReference type="ARBA" id="ARBA00022679"/>
    </source>
</evidence>
<keyword evidence="6 8" id="KW-1133">Transmembrane helix</keyword>
<keyword evidence="11" id="KW-1185">Reference proteome</keyword>
<dbReference type="GO" id="GO:0005886">
    <property type="term" value="C:plasma membrane"/>
    <property type="evidence" value="ECO:0007669"/>
    <property type="project" value="UniProtKB-SubCell"/>
</dbReference>
<dbReference type="AlphaFoldDB" id="R7ZNG6"/>
<dbReference type="GO" id="GO:0009103">
    <property type="term" value="P:lipopolysaccharide biosynthetic process"/>
    <property type="evidence" value="ECO:0007669"/>
    <property type="project" value="UniProtKB-ARBA"/>
</dbReference>
<evidence type="ECO:0000256" key="6">
    <source>
        <dbReference type="ARBA" id="ARBA00022989"/>
    </source>
</evidence>
<dbReference type="EMBL" id="AQHR01000101">
    <property type="protein sequence ID" value="EON75655.1"/>
    <property type="molecule type" value="Genomic_DNA"/>
</dbReference>
<keyword evidence="5 8" id="KW-0812">Transmembrane</keyword>
<evidence type="ECO:0000256" key="2">
    <source>
        <dbReference type="ARBA" id="ARBA00022475"/>
    </source>
</evidence>
<feature type="transmembrane region" description="Helical" evidence="8">
    <location>
        <begin position="305"/>
        <end position="324"/>
    </location>
</feature>
<gene>
    <name evidence="10" type="ORF">ADIS_3875</name>
</gene>
<protein>
    <recommendedName>
        <fullName evidence="9">Glycosyltransferase RgtA/B/C/D-like domain-containing protein</fullName>
    </recommendedName>
</protein>
<dbReference type="GO" id="GO:0016763">
    <property type="term" value="F:pentosyltransferase activity"/>
    <property type="evidence" value="ECO:0007669"/>
    <property type="project" value="TreeGrafter"/>
</dbReference>
<evidence type="ECO:0000256" key="8">
    <source>
        <dbReference type="SAM" id="Phobius"/>
    </source>
</evidence>
<feature type="domain" description="Glycosyltransferase RgtA/B/C/D-like" evidence="9">
    <location>
        <begin position="79"/>
        <end position="238"/>
    </location>
</feature>
<evidence type="ECO:0000259" key="9">
    <source>
        <dbReference type="Pfam" id="PF13231"/>
    </source>
</evidence>
<feature type="transmembrane region" description="Helical" evidence="8">
    <location>
        <begin position="178"/>
        <end position="209"/>
    </location>
</feature>
<dbReference type="PANTHER" id="PTHR33908:SF11">
    <property type="entry name" value="MEMBRANE PROTEIN"/>
    <property type="match status" value="1"/>
</dbReference>
<keyword evidence="4" id="KW-0808">Transferase</keyword>
<keyword evidence="3" id="KW-0328">Glycosyltransferase</keyword>
<proteinExistence type="predicted"/>
<feature type="transmembrane region" description="Helical" evidence="8">
    <location>
        <begin position="274"/>
        <end position="293"/>
    </location>
</feature>
<evidence type="ECO:0000256" key="5">
    <source>
        <dbReference type="ARBA" id="ARBA00022692"/>
    </source>
</evidence>
<dbReference type="Pfam" id="PF13231">
    <property type="entry name" value="PMT_2"/>
    <property type="match status" value="1"/>
</dbReference>
<keyword evidence="7 8" id="KW-0472">Membrane</keyword>
<dbReference type="InterPro" id="IPR038731">
    <property type="entry name" value="RgtA/B/C-like"/>
</dbReference>
<dbReference type="RefSeq" id="WP_010856002.1">
    <property type="nucleotide sequence ID" value="NZ_AQHR01000101.1"/>
</dbReference>
<organism evidence="10 11">
    <name type="scientific">Lunatimonas lonarensis</name>
    <dbReference type="NCBI Taxonomy" id="1232681"/>
    <lineage>
        <taxon>Bacteria</taxon>
        <taxon>Pseudomonadati</taxon>
        <taxon>Bacteroidota</taxon>
        <taxon>Cytophagia</taxon>
        <taxon>Cytophagales</taxon>
        <taxon>Cyclobacteriaceae</taxon>
    </lineage>
</organism>
<evidence type="ECO:0000256" key="1">
    <source>
        <dbReference type="ARBA" id="ARBA00004651"/>
    </source>
</evidence>